<dbReference type="SUPFAM" id="SSF143875">
    <property type="entry name" value="ERH-like"/>
    <property type="match status" value="1"/>
</dbReference>
<keyword evidence="3" id="KW-1185">Reference proteome</keyword>
<evidence type="ECO:0000313" key="3">
    <source>
        <dbReference type="Proteomes" id="UP000015104"/>
    </source>
</evidence>
<dbReference type="Pfam" id="PF01133">
    <property type="entry name" value="ER"/>
    <property type="match status" value="1"/>
</dbReference>
<dbReference type="Proteomes" id="UP000015104">
    <property type="component" value="Unassembled WGS sequence"/>
</dbReference>
<reference evidence="3" key="1">
    <citation type="submission" date="2011-08" db="EMBL/GenBank/DDBJ databases">
        <authorList>
            <person name="Rombauts S."/>
        </authorList>
    </citation>
    <scope>NUCLEOTIDE SEQUENCE</scope>
    <source>
        <strain evidence="3">London</strain>
    </source>
</reference>
<comment type="similarity">
    <text evidence="1">Belongs to the E(R) family.</text>
</comment>
<dbReference type="HOGENOM" id="CLU_125703_3_0_1"/>
<dbReference type="EMBL" id="CAEY01000384">
    <property type="status" value="NOT_ANNOTATED_CDS"/>
    <property type="molecule type" value="Genomic_DNA"/>
</dbReference>
<dbReference type="InterPro" id="IPR035912">
    <property type="entry name" value="EHR_sf"/>
</dbReference>
<evidence type="ECO:0000313" key="2">
    <source>
        <dbReference type="EnsemblMetazoa" id="tetur18g02280.1"/>
    </source>
</evidence>
<dbReference type="PANTHER" id="PTHR12373">
    <property type="entry name" value="ENHANCER OF RUDIMENTARY ERH"/>
    <property type="match status" value="1"/>
</dbReference>
<dbReference type="Gene3D" id="3.30.2260.10">
    <property type="entry name" value="Enhancer of rudimentary"/>
    <property type="match status" value="1"/>
</dbReference>
<dbReference type="eggNOG" id="KOG1766">
    <property type="taxonomic scope" value="Eukaryota"/>
</dbReference>
<dbReference type="InterPro" id="IPR000781">
    <property type="entry name" value="ERH"/>
</dbReference>
<name>T1KR51_TETUR</name>
<proteinExistence type="inferred from homology"/>
<protein>
    <recommendedName>
        <fullName evidence="4">Enhancer of rudimentary homolog</fullName>
    </recommendedName>
</protein>
<organism evidence="2 3">
    <name type="scientific">Tetranychus urticae</name>
    <name type="common">Two-spotted spider mite</name>
    <dbReference type="NCBI Taxonomy" id="32264"/>
    <lineage>
        <taxon>Eukaryota</taxon>
        <taxon>Metazoa</taxon>
        <taxon>Ecdysozoa</taxon>
        <taxon>Arthropoda</taxon>
        <taxon>Chelicerata</taxon>
        <taxon>Arachnida</taxon>
        <taxon>Acari</taxon>
        <taxon>Acariformes</taxon>
        <taxon>Trombidiformes</taxon>
        <taxon>Prostigmata</taxon>
        <taxon>Eleutherengona</taxon>
        <taxon>Raphignathae</taxon>
        <taxon>Tetranychoidea</taxon>
        <taxon>Tetranychidae</taxon>
        <taxon>Tetranychus</taxon>
    </lineage>
</organism>
<reference evidence="2" key="2">
    <citation type="submission" date="2015-06" db="UniProtKB">
        <authorList>
            <consortium name="EnsemblMetazoa"/>
        </authorList>
    </citation>
    <scope>IDENTIFICATION</scope>
</reference>
<evidence type="ECO:0008006" key="4">
    <source>
        <dbReference type="Google" id="ProtNLM"/>
    </source>
</evidence>
<dbReference type="PANTHER" id="PTHR12373:SF0">
    <property type="entry name" value="ENHANCER OF RUDIMENTARY HOMOLOG"/>
    <property type="match status" value="1"/>
</dbReference>
<evidence type="ECO:0000256" key="1">
    <source>
        <dbReference type="ARBA" id="ARBA00007491"/>
    </source>
</evidence>
<dbReference type="AlphaFoldDB" id="T1KR51"/>
<dbReference type="STRING" id="32264.T1KR51"/>
<accession>T1KR51</accession>
<sequence length="90" mass="10524">MDYESVDDAMEGICSHFEQHLKEQMSEDAPSISYSISQLFDYIDQATDLVCLVYQRSEESYAPKAKDWIKEKLYVFFREQDTQKSNPAPN</sequence>
<dbReference type="EnsemblMetazoa" id="tetur18g02280.1">
    <property type="protein sequence ID" value="tetur18g02280.1"/>
    <property type="gene ID" value="tetur18g02280"/>
</dbReference>